<gene>
    <name evidence="2" type="ORF">PR048_010126</name>
</gene>
<feature type="region of interest" description="Disordered" evidence="1">
    <location>
        <begin position="543"/>
        <end position="562"/>
    </location>
</feature>
<evidence type="ECO:0000313" key="2">
    <source>
        <dbReference type="EMBL" id="KAJ8890617.1"/>
    </source>
</evidence>
<proteinExistence type="predicted"/>
<evidence type="ECO:0000313" key="3">
    <source>
        <dbReference type="Proteomes" id="UP001159363"/>
    </source>
</evidence>
<sequence>MHAGARERAWSLGCLAHVSVTTLFPDSGLSPPCMRRLPRCPPFTCMSSLACTKRRPKSYGLHFPRPPLTPQCAGRHKCCSPARDSYHFTTQQGISHTVLTPLHMGVGSHGQATFASLPDQRPTWHDGETTAEEGEREESDDLNVHLWEELEVFRIAAGFSRGVVRMPWTACEGNGGRWGNVHARIGDRLEVVGEEHCPLAILQTGGRDGRAGRGRRVSEASTCKALSAARSTSQCEFERVKKLPESVVEVDELVPGEVQMSQGAGQGAMLQLRDVVGAEHQAVQLRDILQHQPPGTTFSNAHTPLEAHNTWRTLPVPAGFLGGAPVSPALEFTMVPQVSRSEIIGKLRNGSLGIRKVQDKPREKKLGRKFRKAHKTLFLWCPLWPLLLSFGSSMSWERGTGENSIAFPKHLVELAVRFEKGAEQIQSIHDGGGKREIPEKTRRSVALSGAIPTCKNPGGMATRLFGRASGNLSRYFETCTDIPSPPAKRYLPRRPSHLEVVGGDGLELAAAQVEGLHVRGLTQHMARHAAQNVVGQAEVLEPAQSSEHSLVQDTATGKSRTC</sequence>
<reference evidence="2 3" key="1">
    <citation type="submission" date="2023-02" db="EMBL/GenBank/DDBJ databases">
        <title>LHISI_Scaffold_Assembly.</title>
        <authorList>
            <person name="Stuart O.P."/>
            <person name="Cleave R."/>
            <person name="Magrath M.J.L."/>
            <person name="Mikheyev A.S."/>
        </authorList>
    </citation>
    <scope>NUCLEOTIDE SEQUENCE [LARGE SCALE GENOMIC DNA]</scope>
    <source>
        <strain evidence="2">Daus_M_001</strain>
        <tissue evidence="2">Leg muscle</tissue>
    </source>
</reference>
<comment type="caution">
    <text evidence="2">The sequence shown here is derived from an EMBL/GenBank/DDBJ whole genome shotgun (WGS) entry which is preliminary data.</text>
</comment>
<organism evidence="2 3">
    <name type="scientific">Dryococelus australis</name>
    <dbReference type="NCBI Taxonomy" id="614101"/>
    <lineage>
        <taxon>Eukaryota</taxon>
        <taxon>Metazoa</taxon>
        <taxon>Ecdysozoa</taxon>
        <taxon>Arthropoda</taxon>
        <taxon>Hexapoda</taxon>
        <taxon>Insecta</taxon>
        <taxon>Pterygota</taxon>
        <taxon>Neoptera</taxon>
        <taxon>Polyneoptera</taxon>
        <taxon>Phasmatodea</taxon>
        <taxon>Verophasmatodea</taxon>
        <taxon>Anareolatae</taxon>
        <taxon>Phasmatidae</taxon>
        <taxon>Eurycanthinae</taxon>
        <taxon>Dryococelus</taxon>
    </lineage>
</organism>
<dbReference type="EMBL" id="JARBHB010000003">
    <property type="protein sequence ID" value="KAJ8890617.1"/>
    <property type="molecule type" value="Genomic_DNA"/>
</dbReference>
<name>A0ABQ9I293_9NEOP</name>
<feature type="region of interest" description="Disordered" evidence="1">
    <location>
        <begin position="114"/>
        <end position="140"/>
    </location>
</feature>
<protein>
    <submittedName>
        <fullName evidence="2">Uncharacterized protein</fullName>
    </submittedName>
</protein>
<keyword evidence="3" id="KW-1185">Reference proteome</keyword>
<dbReference type="Proteomes" id="UP001159363">
    <property type="component" value="Chromosome 3"/>
</dbReference>
<accession>A0ABQ9I293</accession>
<evidence type="ECO:0000256" key="1">
    <source>
        <dbReference type="SAM" id="MobiDB-lite"/>
    </source>
</evidence>
<feature type="compositionally biased region" description="Acidic residues" evidence="1">
    <location>
        <begin position="129"/>
        <end position="140"/>
    </location>
</feature>